<dbReference type="PANTHER" id="PTHR42887">
    <property type="entry name" value="OS12G0638800 PROTEIN"/>
    <property type="match status" value="1"/>
</dbReference>
<organism evidence="6 7">
    <name type="scientific">Methylomonas rosea</name>
    <dbReference type="NCBI Taxonomy" id="2952227"/>
    <lineage>
        <taxon>Bacteria</taxon>
        <taxon>Pseudomonadati</taxon>
        <taxon>Pseudomonadota</taxon>
        <taxon>Gammaproteobacteria</taxon>
        <taxon>Methylococcales</taxon>
        <taxon>Methylococcaceae</taxon>
        <taxon>Methylomonas</taxon>
    </lineage>
</organism>
<comment type="caution">
    <text evidence="6">The sequence shown here is derived from an EMBL/GenBank/DDBJ whole genome shotgun (WGS) entry which is preliminary data.</text>
</comment>
<dbReference type="PANTHER" id="PTHR42887:SF1">
    <property type="entry name" value="BLR3961 PROTEIN"/>
    <property type="match status" value="1"/>
</dbReference>
<evidence type="ECO:0000256" key="3">
    <source>
        <dbReference type="ARBA" id="ARBA00022827"/>
    </source>
</evidence>
<feature type="domain" description="RsdA/BaiN/AoA(So)-like insert" evidence="5">
    <location>
        <begin position="193"/>
        <end position="349"/>
    </location>
</feature>
<comment type="cofactor">
    <cofactor evidence="1">
        <name>FAD</name>
        <dbReference type="ChEBI" id="CHEBI:57692"/>
    </cofactor>
</comment>
<evidence type="ECO:0000256" key="2">
    <source>
        <dbReference type="ARBA" id="ARBA00022630"/>
    </source>
</evidence>
<evidence type="ECO:0000313" key="6">
    <source>
        <dbReference type="EMBL" id="MCQ8117969.1"/>
    </source>
</evidence>
<keyword evidence="3" id="KW-0274">FAD</keyword>
<dbReference type="NCBIfam" id="TIGR00275">
    <property type="entry name" value="aminoacetone oxidase family FAD-binding enzyme"/>
    <property type="match status" value="1"/>
</dbReference>
<dbReference type="Gene3D" id="3.50.50.60">
    <property type="entry name" value="FAD/NAD(P)-binding domain"/>
    <property type="match status" value="1"/>
</dbReference>
<dbReference type="Pfam" id="PF03486">
    <property type="entry name" value="HI0933_like"/>
    <property type="match status" value="1"/>
</dbReference>
<feature type="domain" description="RsdA/BaiN/AoA(So)-like Rossmann fold-like" evidence="4">
    <location>
        <begin position="7"/>
        <end position="400"/>
    </location>
</feature>
<reference evidence="6 7" key="1">
    <citation type="submission" date="2022-07" db="EMBL/GenBank/DDBJ databases">
        <title>Methylomonas rivi sp. nov., Methylomonas rosea sp. nov., Methylomonas aureus sp. nov. and Methylomonas subterranea sp. nov., four novel methanotrophs isolated from a freshwater creek and the deep terrestrial subsurface.</title>
        <authorList>
            <person name="Abin C."/>
            <person name="Sankaranarayanan K."/>
            <person name="Garner C."/>
            <person name="Sindelar R."/>
            <person name="Kotary K."/>
            <person name="Garner R."/>
            <person name="Barclay S."/>
            <person name="Lawson P."/>
            <person name="Krumholz L."/>
        </authorList>
    </citation>
    <scope>NUCLEOTIDE SEQUENCE [LARGE SCALE GENOMIC DNA]</scope>
    <source>
        <strain evidence="6 7">WSC-7</strain>
    </source>
</reference>
<dbReference type="InterPro" id="IPR004792">
    <property type="entry name" value="BaiN-like"/>
</dbReference>
<name>A0ABT1TT85_9GAMM</name>
<dbReference type="Gene3D" id="2.40.30.10">
    <property type="entry name" value="Translation factors"/>
    <property type="match status" value="1"/>
</dbReference>
<gene>
    <name evidence="6" type="ORF">NP589_11080</name>
</gene>
<dbReference type="InterPro" id="IPR055178">
    <property type="entry name" value="RsdA/BaiN/AoA(So)-like_dom"/>
</dbReference>
<dbReference type="Gene3D" id="1.10.8.260">
    <property type="entry name" value="HI0933 insert domain-like"/>
    <property type="match status" value="1"/>
</dbReference>
<sequence length="410" mass="44326">MTHSKHSVAIIGAGPAGLMASEVLSQAGLNVSVYDAMPSAGRKFLMAGKGGMNITHSEPFAQFLSRYGARRAELEPILNDFLPDALRAWVQGLGIETFVGTSGRVFPNEMKAAPLLRAWLHRLRSNGVQFRMRHRWLGWVENDLRFDTPDGERIVQADAVVLALGGGSWPQLGSTGIWQSILSQRGIAVEPLKPANCGFETVWSDYFRERFAGQPLKPVSILFSNQLGESFNQQGELTVAEYGLEGGLIYALSAPVREEIAARGSALIQLDLLPDRSLANIIDRLAKPRGKDSLSNHLRKRLGISGAKAALLRETLSAAEMDDPAKLAITLKALPITLTATRPIAEAISSAGGVSFTELDQQLMLRKFPGLFVAGEMLDWEAPTGGYLLTACLATGRAAGLGALAWLRQQ</sequence>
<dbReference type="Pfam" id="PF22780">
    <property type="entry name" value="HI0933_like_1st"/>
    <property type="match status" value="1"/>
</dbReference>
<dbReference type="Proteomes" id="UP001524570">
    <property type="component" value="Unassembled WGS sequence"/>
</dbReference>
<dbReference type="InterPro" id="IPR023166">
    <property type="entry name" value="BaiN-like_dom_sf"/>
</dbReference>
<dbReference type="NCBIfam" id="TIGR03862">
    <property type="entry name" value="flavo_PP4765"/>
    <property type="match status" value="1"/>
</dbReference>
<keyword evidence="2" id="KW-0285">Flavoprotein</keyword>
<evidence type="ECO:0000259" key="4">
    <source>
        <dbReference type="Pfam" id="PF03486"/>
    </source>
</evidence>
<dbReference type="EMBL" id="JANIBL010000030">
    <property type="protein sequence ID" value="MCQ8117969.1"/>
    <property type="molecule type" value="Genomic_DNA"/>
</dbReference>
<dbReference type="InterPro" id="IPR057661">
    <property type="entry name" value="RsdA/BaiN/AoA(So)_Rossmann"/>
</dbReference>
<proteinExistence type="predicted"/>
<dbReference type="PRINTS" id="PR00419">
    <property type="entry name" value="ADXRDTASE"/>
</dbReference>
<accession>A0ABT1TT85</accession>
<evidence type="ECO:0000256" key="1">
    <source>
        <dbReference type="ARBA" id="ARBA00001974"/>
    </source>
</evidence>
<protein>
    <submittedName>
        <fullName evidence="6">TIGR03862 family flavoprotein</fullName>
    </submittedName>
</protein>
<dbReference type="RefSeq" id="WP_256607035.1">
    <property type="nucleotide sequence ID" value="NZ_JANIBL010000030.1"/>
</dbReference>
<evidence type="ECO:0000259" key="5">
    <source>
        <dbReference type="Pfam" id="PF22780"/>
    </source>
</evidence>
<dbReference type="InterPro" id="IPR022460">
    <property type="entry name" value="Flavoprotein_PP4765"/>
</dbReference>
<evidence type="ECO:0000313" key="7">
    <source>
        <dbReference type="Proteomes" id="UP001524570"/>
    </source>
</evidence>
<dbReference type="SUPFAM" id="SSF51905">
    <property type="entry name" value="FAD/NAD(P)-binding domain"/>
    <property type="match status" value="1"/>
</dbReference>
<dbReference type="SUPFAM" id="SSF160996">
    <property type="entry name" value="HI0933 insert domain-like"/>
    <property type="match status" value="1"/>
</dbReference>
<dbReference type="InterPro" id="IPR036188">
    <property type="entry name" value="FAD/NAD-bd_sf"/>
</dbReference>
<keyword evidence="7" id="KW-1185">Reference proteome</keyword>